<evidence type="ECO:0000313" key="1">
    <source>
        <dbReference type="EMBL" id="KAI5677204.1"/>
    </source>
</evidence>
<keyword evidence="2" id="KW-1185">Reference proteome</keyword>
<protein>
    <submittedName>
        <fullName evidence="1">Uncharacterized protein</fullName>
    </submittedName>
</protein>
<name>A0ACC0BX86_CATRO</name>
<dbReference type="Proteomes" id="UP001060085">
    <property type="component" value="Linkage Group LG02"/>
</dbReference>
<reference evidence="2" key="1">
    <citation type="journal article" date="2023" name="Nat. Plants">
        <title>Single-cell RNA sequencing provides a high-resolution roadmap for understanding the multicellular compartmentation of specialized metabolism.</title>
        <authorList>
            <person name="Sun S."/>
            <person name="Shen X."/>
            <person name="Li Y."/>
            <person name="Li Y."/>
            <person name="Wang S."/>
            <person name="Li R."/>
            <person name="Zhang H."/>
            <person name="Shen G."/>
            <person name="Guo B."/>
            <person name="Wei J."/>
            <person name="Xu J."/>
            <person name="St-Pierre B."/>
            <person name="Chen S."/>
            <person name="Sun C."/>
        </authorList>
    </citation>
    <scope>NUCLEOTIDE SEQUENCE [LARGE SCALE GENOMIC DNA]</scope>
</reference>
<dbReference type="EMBL" id="CM044702">
    <property type="protein sequence ID" value="KAI5677204.1"/>
    <property type="molecule type" value="Genomic_DNA"/>
</dbReference>
<comment type="caution">
    <text evidence="1">The sequence shown here is derived from an EMBL/GenBank/DDBJ whole genome shotgun (WGS) entry which is preliminary data.</text>
</comment>
<organism evidence="1 2">
    <name type="scientific">Catharanthus roseus</name>
    <name type="common">Madagascar periwinkle</name>
    <name type="synonym">Vinca rosea</name>
    <dbReference type="NCBI Taxonomy" id="4058"/>
    <lineage>
        <taxon>Eukaryota</taxon>
        <taxon>Viridiplantae</taxon>
        <taxon>Streptophyta</taxon>
        <taxon>Embryophyta</taxon>
        <taxon>Tracheophyta</taxon>
        <taxon>Spermatophyta</taxon>
        <taxon>Magnoliopsida</taxon>
        <taxon>eudicotyledons</taxon>
        <taxon>Gunneridae</taxon>
        <taxon>Pentapetalae</taxon>
        <taxon>asterids</taxon>
        <taxon>lamiids</taxon>
        <taxon>Gentianales</taxon>
        <taxon>Apocynaceae</taxon>
        <taxon>Rauvolfioideae</taxon>
        <taxon>Vinceae</taxon>
        <taxon>Catharanthinae</taxon>
        <taxon>Catharanthus</taxon>
    </lineage>
</organism>
<evidence type="ECO:0000313" key="2">
    <source>
        <dbReference type="Proteomes" id="UP001060085"/>
    </source>
</evidence>
<sequence>MSMASQALLIQTSSFTVAKYAMQTILLPFHTLKLLEKAKKGFLWGDTNDCTKIHTLAWKHICQPKENGGLGLKTMKSMNKISLPPSAWRFLSQRDSLWVRFLHSKYGDIRNADFDDWLGGWCLIDFHEGGLSAEALQTTVAQQLRDYNGLWDSSTLPPGILEKFSLVHISSSHLDTDNPRWKLIGQGIFSSNQLTKLELLLTL</sequence>
<gene>
    <name evidence="1" type="ORF">M9H77_08154</name>
</gene>
<proteinExistence type="predicted"/>
<accession>A0ACC0BX86</accession>